<accession>A0ABR2K417</accession>
<reference evidence="2 3" key="1">
    <citation type="submission" date="2024-04" db="EMBL/GenBank/DDBJ databases">
        <title>Tritrichomonas musculus Genome.</title>
        <authorList>
            <person name="Alves-Ferreira E."/>
            <person name="Grigg M."/>
            <person name="Lorenzi H."/>
            <person name="Galac M."/>
        </authorList>
    </citation>
    <scope>NUCLEOTIDE SEQUENCE [LARGE SCALE GENOMIC DNA]</scope>
    <source>
        <strain evidence="2 3">EAF2021</strain>
    </source>
</reference>
<organism evidence="2 3">
    <name type="scientific">Tritrichomonas musculus</name>
    <dbReference type="NCBI Taxonomy" id="1915356"/>
    <lineage>
        <taxon>Eukaryota</taxon>
        <taxon>Metamonada</taxon>
        <taxon>Parabasalia</taxon>
        <taxon>Tritrichomonadida</taxon>
        <taxon>Tritrichomonadidae</taxon>
        <taxon>Tritrichomonas</taxon>
    </lineage>
</organism>
<gene>
    <name evidence="2" type="ORF">M9Y10_041323</name>
</gene>
<dbReference type="InterPro" id="IPR050767">
    <property type="entry name" value="Sel1_AlgK"/>
</dbReference>
<dbReference type="SMART" id="SM00671">
    <property type="entry name" value="SEL1"/>
    <property type="match status" value="7"/>
</dbReference>
<comment type="similarity">
    <text evidence="1">Belongs to the sel-1 family.</text>
</comment>
<dbReference type="InterPro" id="IPR011990">
    <property type="entry name" value="TPR-like_helical_dom_sf"/>
</dbReference>
<comment type="caution">
    <text evidence="2">The sequence shown here is derived from an EMBL/GenBank/DDBJ whole genome shotgun (WGS) entry which is preliminary data.</text>
</comment>
<dbReference type="Pfam" id="PF08238">
    <property type="entry name" value="Sel1"/>
    <property type="match status" value="6"/>
</dbReference>
<dbReference type="Proteomes" id="UP001470230">
    <property type="component" value="Unassembled WGS sequence"/>
</dbReference>
<proteinExistence type="inferred from homology"/>
<evidence type="ECO:0000256" key="1">
    <source>
        <dbReference type="ARBA" id="ARBA00038101"/>
    </source>
</evidence>
<dbReference type="PANTHER" id="PTHR11102">
    <property type="entry name" value="SEL-1-LIKE PROTEIN"/>
    <property type="match status" value="1"/>
</dbReference>
<protein>
    <submittedName>
        <fullName evidence="2">Uncharacterized protein</fullName>
    </submittedName>
</protein>
<name>A0ABR2K417_9EUKA</name>
<dbReference type="SUPFAM" id="SSF81901">
    <property type="entry name" value="HCP-like"/>
    <property type="match status" value="2"/>
</dbReference>
<evidence type="ECO:0000313" key="2">
    <source>
        <dbReference type="EMBL" id="KAK8885866.1"/>
    </source>
</evidence>
<dbReference type="InterPro" id="IPR006597">
    <property type="entry name" value="Sel1-like"/>
</dbReference>
<dbReference type="PANTHER" id="PTHR11102:SF160">
    <property type="entry name" value="ERAD-ASSOCIATED E3 UBIQUITIN-PROTEIN LIGASE COMPONENT HRD3"/>
    <property type="match status" value="1"/>
</dbReference>
<dbReference type="EMBL" id="JAPFFF010000007">
    <property type="protein sequence ID" value="KAK8885866.1"/>
    <property type="molecule type" value="Genomic_DNA"/>
</dbReference>
<evidence type="ECO:0000313" key="3">
    <source>
        <dbReference type="Proteomes" id="UP001470230"/>
    </source>
</evidence>
<sequence length="383" mass="44409">MIAKLDLKQLITTPLPINFMPKSIDFLSFHSILSNQFNINEPFNFKNINHQKFQRHFSHGFPKSKIEILKEKSSLGDFNAQFELGSYYLSFDDMKGIQYIKNAAEHNHVIACYTYSEYLKYGLYVQKNLSESLKFITFAADHNLEIAQSKLAFEYYTGNSYPQDMYKALQYFCLSANNGNASSCETAGTLLIQGIGCKHNKELAIKYYQLGSSLNCKYCKYQLSIMYKIDDKKESIRFLKESADLGYSIAQREYGRYLLSVEKNLIEAEIYFRLAANQNDPESCFNLSELLIRSNDEKRKKEALFYLEKAADLGHEESMLRVGKIFEREPSPYDYPNITNLDIKDDESMKQNERNNEIVEPVDYENGISLTFLNFADNELLLH</sequence>
<dbReference type="Gene3D" id="1.25.40.10">
    <property type="entry name" value="Tetratricopeptide repeat domain"/>
    <property type="match status" value="1"/>
</dbReference>
<keyword evidence="3" id="KW-1185">Reference proteome</keyword>